<dbReference type="EMBL" id="CP036272">
    <property type="protein sequence ID" value="QDT60600.1"/>
    <property type="molecule type" value="Genomic_DNA"/>
</dbReference>
<gene>
    <name evidence="2" type="ORF">SV7mr_31240</name>
</gene>
<feature type="domain" description="RNA polymerase sigma-70 region 2" evidence="1">
    <location>
        <begin position="46"/>
        <end position="93"/>
    </location>
</feature>
<dbReference type="Pfam" id="PF04542">
    <property type="entry name" value="Sigma70_r2"/>
    <property type="match status" value="1"/>
</dbReference>
<dbReference type="OrthoDB" id="262091at2"/>
<keyword evidence="3" id="KW-1185">Reference proteome</keyword>
<dbReference type="InterPro" id="IPR007627">
    <property type="entry name" value="RNA_pol_sigma70_r2"/>
</dbReference>
<dbReference type="AlphaFoldDB" id="A0A517SWU8"/>
<dbReference type="RefSeq" id="WP_145273528.1">
    <property type="nucleotide sequence ID" value="NZ_CP036272.1"/>
</dbReference>
<dbReference type="GO" id="GO:0003700">
    <property type="term" value="F:DNA-binding transcription factor activity"/>
    <property type="evidence" value="ECO:0007669"/>
    <property type="project" value="InterPro"/>
</dbReference>
<accession>A0A517SWU8</accession>
<name>A0A517SWU8_9BACT</name>
<evidence type="ECO:0000313" key="2">
    <source>
        <dbReference type="EMBL" id="QDT60600.1"/>
    </source>
</evidence>
<dbReference type="InterPro" id="IPR013325">
    <property type="entry name" value="RNA_pol_sigma_r2"/>
</dbReference>
<reference evidence="2 3" key="1">
    <citation type="submission" date="2019-02" db="EMBL/GenBank/DDBJ databases">
        <title>Deep-cultivation of Planctomycetes and their phenomic and genomic characterization uncovers novel biology.</title>
        <authorList>
            <person name="Wiegand S."/>
            <person name="Jogler M."/>
            <person name="Boedeker C."/>
            <person name="Pinto D."/>
            <person name="Vollmers J."/>
            <person name="Rivas-Marin E."/>
            <person name="Kohn T."/>
            <person name="Peeters S.H."/>
            <person name="Heuer A."/>
            <person name="Rast P."/>
            <person name="Oberbeckmann S."/>
            <person name="Bunk B."/>
            <person name="Jeske O."/>
            <person name="Meyerdierks A."/>
            <person name="Storesund J.E."/>
            <person name="Kallscheuer N."/>
            <person name="Luecker S."/>
            <person name="Lage O.M."/>
            <person name="Pohl T."/>
            <person name="Merkel B.J."/>
            <person name="Hornburger P."/>
            <person name="Mueller R.-W."/>
            <person name="Bruemmer F."/>
            <person name="Labrenz M."/>
            <person name="Spormann A.M."/>
            <person name="Op den Camp H."/>
            <person name="Overmann J."/>
            <person name="Amann R."/>
            <person name="Jetten M.S.M."/>
            <person name="Mascher T."/>
            <person name="Medema M.H."/>
            <person name="Devos D.P."/>
            <person name="Kaster A.-K."/>
            <person name="Ovreas L."/>
            <person name="Rohde M."/>
            <person name="Galperin M.Y."/>
            <person name="Jogler C."/>
        </authorList>
    </citation>
    <scope>NUCLEOTIDE SEQUENCE [LARGE SCALE GENOMIC DNA]</scope>
    <source>
        <strain evidence="2 3">SV_7m_r</strain>
    </source>
</reference>
<evidence type="ECO:0000313" key="3">
    <source>
        <dbReference type="Proteomes" id="UP000315003"/>
    </source>
</evidence>
<dbReference type="SUPFAM" id="SSF88946">
    <property type="entry name" value="Sigma2 domain of RNA polymerase sigma factors"/>
    <property type="match status" value="1"/>
</dbReference>
<dbReference type="Gene3D" id="1.10.1740.10">
    <property type="match status" value="1"/>
</dbReference>
<protein>
    <submittedName>
        <fullName evidence="2">RNA polymerase sigma factor</fullName>
    </submittedName>
</protein>
<dbReference type="Proteomes" id="UP000315003">
    <property type="component" value="Chromosome"/>
</dbReference>
<evidence type="ECO:0000259" key="1">
    <source>
        <dbReference type="Pfam" id="PF04542"/>
    </source>
</evidence>
<dbReference type="GO" id="GO:0006352">
    <property type="term" value="P:DNA-templated transcription initiation"/>
    <property type="evidence" value="ECO:0007669"/>
    <property type="project" value="InterPro"/>
</dbReference>
<proteinExistence type="predicted"/>
<organism evidence="2 3">
    <name type="scientific">Stieleria bergensis</name>
    <dbReference type="NCBI Taxonomy" id="2528025"/>
    <lineage>
        <taxon>Bacteria</taxon>
        <taxon>Pseudomonadati</taxon>
        <taxon>Planctomycetota</taxon>
        <taxon>Planctomycetia</taxon>
        <taxon>Pirellulales</taxon>
        <taxon>Pirellulaceae</taxon>
        <taxon>Stieleria</taxon>
    </lineage>
</organism>
<sequence length="210" mass="24303">MSEATQSGQTNETTPLGEAILTEFAFRQAKFKGEQLAPRPEFADCDPEDIEQELLMYLIQKADQFDPSRSKLNTFITRVLDSGVRELLRAKKRQKRHPIQDDIQLQSFEQPIDTVDETYADLGGEISDSDLCRRTMGIPMDSIEQVDERDAVEFAMSKLTQEQRDFIVFLSDHSCSETMRQFGLSRRKCNKMRDDIAAHFRRCDATFFWD</sequence>